<sequence length="403" mass="46235">MYNFDKKVERKGTSSVKWDKVDEIFNREDIIPLWVADSDWETAPEIIESIKDRVEHGVFGYTYPAEEYKNVIVDWYKKRYNWDIESDWITLLSGVVPGINIALRAFTRPGDSVIVQPPVYYPFFSAVKNSGNILLENQLVLREENGSRRYRIDWIDLEKKINENPGTSALIFCYPHNPVGRVWKPDELNKLLSIADKYNLLIISDEIHADFVYNGGHQPLAAIRPDMREQIITISAPSKSFNIAGLATAYAIIPDTNYKKRFEKAAEGIQPALNPLGLTALKSAYEDGEDWLESQNKYIKDNYKLVSDSIAKIPGIELIKSEGTYLVWLDFRKTGLTDQELEDLLFHEAKLGLEPGHWFGKGGRGFFRMNLATQRYNIEEALIRLKDLMSNRFANLEVDIDGQ</sequence>
<protein>
    <recommendedName>
        <fullName evidence="2">cysteine-S-conjugate beta-lyase</fullName>
        <ecNumber evidence="2">4.4.1.13</ecNumber>
    </recommendedName>
</protein>
<keyword evidence="8" id="KW-1185">Reference proteome</keyword>
<comment type="caution">
    <text evidence="7">The sequence shown here is derived from an EMBL/GenBank/DDBJ whole genome shotgun (WGS) entry which is preliminary data.</text>
</comment>
<evidence type="ECO:0000256" key="2">
    <source>
        <dbReference type="ARBA" id="ARBA00012224"/>
    </source>
</evidence>
<dbReference type="NCBIfam" id="TIGR04350">
    <property type="entry name" value="C_S_lyase_PatB"/>
    <property type="match status" value="1"/>
</dbReference>
<evidence type="ECO:0000259" key="6">
    <source>
        <dbReference type="Pfam" id="PF00155"/>
    </source>
</evidence>
<evidence type="ECO:0000313" key="8">
    <source>
        <dbReference type="Proteomes" id="UP000621436"/>
    </source>
</evidence>
<dbReference type="EC" id="4.4.1.13" evidence="2"/>
<dbReference type="EMBL" id="JADPIE010000003">
    <property type="protein sequence ID" value="MBF8436604.1"/>
    <property type="molecule type" value="Genomic_DNA"/>
</dbReference>
<evidence type="ECO:0000256" key="4">
    <source>
        <dbReference type="ARBA" id="ARBA00023239"/>
    </source>
</evidence>
<comment type="cofactor">
    <cofactor evidence="1">
        <name>pyridoxal 5'-phosphate</name>
        <dbReference type="ChEBI" id="CHEBI:597326"/>
    </cofactor>
</comment>
<comment type="similarity">
    <text evidence="5">Belongs to the class-II pyridoxal-phosphate-dependent aminotransferase family. MalY/PatB cystathionine beta-lyase subfamily.</text>
</comment>
<dbReference type="InterPro" id="IPR004839">
    <property type="entry name" value="Aminotransferase_I/II_large"/>
</dbReference>
<proteinExistence type="inferred from homology"/>
<dbReference type="InterPro" id="IPR051798">
    <property type="entry name" value="Class-II_PLP-Dep_Aminotrans"/>
</dbReference>
<dbReference type="InterPro" id="IPR015422">
    <property type="entry name" value="PyrdxlP-dep_Trfase_small"/>
</dbReference>
<dbReference type="InterPro" id="IPR015421">
    <property type="entry name" value="PyrdxlP-dep_Trfase_major"/>
</dbReference>
<dbReference type="Gene3D" id="3.40.640.10">
    <property type="entry name" value="Type I PLP-dependent aspartate aminotransferase-like (Major domain)"/>
    <property type="match status" value="1"/>
</dbReference>
<dbReference type="InterPro" id="IPR027619">
    <property type="entry name" value="C-S_lyase_PatB-like"/>
</dbReference>
<feature type="domain" description="Aminotransferase class I/classII large" evidence="6">
    <location>
        <begin position="35"/>
        <end position="384"/>
    </location>
</feature>
<evidence type="ECO:0000256" key="3">
    <source>
        <dbReference type="ARBA" id="ARBA00022898"/>
    </source>
</evidence>
<dbReference type="GO" id="GO:0047804">
    <property type="term" value="F:cysteine-S-conjugate beta-lyase activity"/>
    <property type="evidence" value="ECO:0007669"/>
    <property type="project" value="UniProtKB-EC"/>
</dbReference>
<keyword evidence="4 7" id="KW-0456">Lyase</keyword>
<evidence type="ECO:0000313" key="7">
    <source>
        <dbReference type="EMBL" id="MBF8436604.1"/>
    </source>
</evidence>
<keyword evidence="3" id="KW-0663">Pyridoxal phosphate</keyword>
<dbReference type="RefSeq" id="WP_270453508.1">
    <property type="nucleotide sequence ID" value="NZ_JADPIE010000003.1"/>
</dbReference>
<name>A0A931F9L7_9FIRM</name>
<dbReference type="GO" id="GO:0030170">
    <property type="term" value="F:pyridoxal phosphate binding"/>
    <property type="evidence" value="ECO:0007669"/>
    <property type="project" value="InterPro"/>
</dbReference>
<dbReference type="Proteomes" id="UP000621436">
    <property type="component" value="Unassembled WGS sequence"/>
</dbReference>
<accession>A0A931F9L7</accession>
<reference evidence="7" key="1">
    <citation type="submission" date="2020-11" db="EMBL/GenBank/DDBJ databases">
        <title>Halonatronomonas betainensis gen. nov., sp. nov. a novel haloalkaliphilic representative of the family Halanaerobiacae capable of betaine degradation.</title>
        <authorList>
            <person name="Boltyanskaya Y."/>
            <person name="Kevbrin V."/>
            <person name="Detkova E."/>
            <person name="Grouzdev D.S."/>
            <person name="Koziaeva V."/>
            <person name="Zhilina T."/>
        </authorList>
    </citation>
    <scope>NUCLEOTIDE SEQUENCE</scope>
    <source>
        <strain evidence="7">Z-7014</strain>
    </source>
</reference>
<dbReference type="Pfam" id="PF00155">
    <property type="entry name" value="Aminotran_1_2"/>
    <property type="match status" value="1"/>
</dbReference>
<dbReference type="SUPFAM" id="SSF53383">
    <property type="entry name" value="PLP-dependent transferases"/>
    <property type="match status" value="1"/>
</dbReference>
<dbReference type="Gene3D" id="3.90.1150.10">
    <property type="entry name" value="Aspartate Aminotransferase, domain 1"/>
    <property type="match status" value="1"/>
</dbReference>
<dbReference type="PANTHER" id="PTHR43525:SF1">
    <property type="entry name" value="PROTEIN MALY"/>
    <property type="match status" value="1"/>
</dbReference>
<dbReference type="InterPro" id="IPR015424">
    <property type="entry name" value="PyrdxlP-dep_Trfase"/>
</dbReference>
<evidence type="ECO:0000256" key="5">
    <source>
        <dbReference type="ARBA" id="ARBA00037974"/>
    </source>
</evidence>
<organism evidence="7 8">
    <name type="scientific">Halonatronomonas betaini</name>
    <dbReference type="NCBI Taxonomy" id="2778430"/>
    <lineage>
        <taxon>Bacteria</taxon>
        <taxon>Bacillati</taxon>
        <taxon>Bacillota</taxon>
        <taxon>Clostridia</taxon>
        <taxon>Halanaerobiales</taxon>
        <taxon>Halarsenatibacteraceae</taxon>
        <taxon>Halonatronomonas</taxon>
    </lineage>
</organism>
<dbReference type="PANTHER" id="PTHR43525">
    <property type="entry name" value="PROTEIN MALY"/>
    <property type="match status" value="1"/>
</dbReference>
<evidence type="ECO:0000256" key="1">
    <source>
        <dbReference type="ARBA" id="ARBA00001933"/>
    </source>
</evidence>
<dbReference type="AlphaFoldDB" id="A0A931F9L7"/>
<gene>
    <name evidence="7" type="ORF">I0Q91_05910</name>
</gene>
<dbReference type="CDD" id="cd00609">
    <property type="entry name" value="AAT_like"/>
    <property type="match status" value="1"/>
</dbReference>